<dbReference type="InterPro" id="IPR059029">
    <property type="entry name" value="FAM13A_dom"/>
</dbReference>
<feature type="region of interest" description="Disordered" evidence="2">
    <location>
        <begin position="161"/>
        <end position="191"/>
    </location>
</feature>
<evidence type="ECO:0000256" key="1">
    <source>
        <dbReference type="SAM" id="Coils"/>
    </source>
</evidence>
<protein>
    <recommendedName>
        <fullName evidence="3">FAM13A-like domain-containing protein</fullName>
    </recommendedName>
</protein>
<feature type="domain" description="FAM13A-like" evidence="3">
    <location>
        <begin position="105"/>
        <end position="162"/>
    </location>
</feature>
<dbReference type="AlphaFoldDB" id="A0A7S1RK19"/>
<dbReference type="InterPro" id="IPR039102">
    <property type="entry name" value="FAM13"/>
</dbReference>
<evidence type="ECO:0000256" key="2">
    <source>
        <dbReference type="SAM" id="MobiDB-lite"/>
    </source>
</evidence>
<name>A0A7S1RK19_ALECA</name>
<sequence>MVLVEDTLTDSLSVCVGAWFESDFSHPFFTLTTVSVPDSARPIPKRWVDDIEIDEGFGAEEGDLLGEGPVKSWSLDEGKQRLRDALARLNLPEDRVSHPNLQKMNRHELAAEKRRVKQELKRYDSDFRRQFSRLPTHSEKEPMRPLYVYYRRLKTMIAQAESSKLGPRESLATVPDDETPRQGGSRRPGNVEDQIAALEARIDSLQTEKGAVRSKLQSFQEKFVTENNRKIRFHKDILPIEREYRMYKNLKEEIQKAETQLRDLREDVAL</sequence>
<dbReference type="EMBL" id="HBGE01075732">
    <property type="protein sequence ID" value="CAD9168578.1"/>
    <property type="molecule type" value="Transcribed_RNA"/>
</dbReference>
<reference evidence="4" key="1">
    <citation type="submission" date="2021-01" db="EMBL/GenBank/DDBJ databases">
        <authorList>
            <person name="Corre E."/>
            <person name="Pelletier E."/>
            <person name="Niang G."/>
            <person name="Scheremetjew M."/>
            <person name="Finn R."/>
            <person name="Kale V."/>
            <person name="Holt S."/>
            <person name="Cochrane G."/>
            <person name="Meng A."/>
            <person name="Brown T."/>
            <person name="Cohen L."/>
        </authorList>
    </citation>
    <scope>NUCLEOTIDE SEQUENCE</scope>
    <source>
        <strain evidence="4">OF101</strain>
    </source>
</reference>
<dbReference type="PANTHER" id="PTHR15904">
    <property type="entry name" value="FAM13"/>
    <property type="match status" value="1"/>
</dbReference>
<evidence type="ECO:0000313" key="4">
    <source>
        <dbReference type="EMBL" id="CAD9168578.1"/>
    </source>
</evidence>
<gene>
    <name evidence="4" type="ORF">ACAT0790_LOCUS45346</name>
</gene>
<dbReference type="Pfam" id="PF26116">
    <property type="entry name" value="FAM13A"/>
    <property type="match status" value="2"/>
</dbReference>
<accession>A0A7S1RK19</accession>
<evidence type="ECO:0000259" key="3">
    <source>
        <dbReference type="Pfam" id="PF26116"/>
    </source>
</evidence>
<dbReference type="PANTHER" id="PTHR15904:SF17">
    <property type="entry name" value="RHO-GAP DOMAIN-CONTAINING PROTEIN"/>
    <property type="match status" value="1"/>
</dbReference>
<proteinExistence type="predicted"/>
<feature type="domain" description="FAM13A-like" evidence="3">
    <location>
        <begin position="198"/>
        <end position="261"/>
    </location>
</feature>
<keyword evidence="1" id="KW-0175">Coiled coil</keyword>
<organism evidence="4">
    <name type="scientific">Alexandrium catenella</name>
    <name type="common">Red tide dinoflagellate</name>
    <name type="synonym">Gonyaulax catenella</name>
    <dbReference type="NCBI Taxonomy" id="2925"/>
    <lineage>
        <taxon>Eukaryota</taxon>
        <taxon>Sar</taxon>
        <taxon>Alveolata</taxon>
        <taxon>Dinophyceae</taxon>
        <taxon>Gonyaulacales</taxon>
        <taxon>Pyrocystaceae</taxon>
        <taxon>Alexandrium</taxon>
    </lineage>
</organism>
<feature type="coiled-coil region" evidence="1">
    <location>
        <begin position="195"/>
        <end position="267"/>
    </location>
</feature>